<evidence type="ECO:0000313" key="2">
    <source>
        <dbReference type="EMBL" id="SOC80520.1"/>
    </source>
</evidence>
<dbReference type="AlphaFoldDB" id="A0A285X5B0"/>
<dbReference type="EMBL" id="OCMF01000002">
    <property type="protein sequence ID" value="SOC80520.1"/>
    <property type="molecule type" value="Genomic_DNA"/>
</dbReference>
<evidence type="ECO:0000313" key="3">
    <source>
        <dbReference type="Proteomes" id="UP000219193"/>
    </source>
</evidence>
<proteinExistence type="predicted"/>
<sequence>MKNLFSSLASIYRNIKSKIAFYPTLFALSGLLFAFIMLYLEERGISGYLVENIPILVVNNGDTALTILSACITGLISMMVFSFSMVMVLLNQASTNFSPRLLPGLISDHKHQIILGIYLSSILFCIFILFSIQPTGDQYQIPGFSVLVGILATVICICAFIYFIHTISQSIQITFILDKIYLTAKDRLKILLERESEQSTEFPDTSTWKEYYTETSGYFRDISRDPLLNFCKDHKTRIEILPVRGMFALQGIPLFRSEKNLSKDELKGILRYFHFAREELVSNNYVLAFKQIAEVIAKAMSPGINDPGTALNAIDYLTELLRMRMLKSDVSYISSEGKTYACERAVNFEELLYNLLASLRTYCKHDIVVVQKLGKMFSYLQEQQANESSYYNVLDREAKRLLQDAQQSIDNKADQDVIDRMAKELKIDLSQDSNKKLL</sequence>
<dbReference type="RefSeq" id="WP_097056283.1">
    <property type="nucleotide sequence ID" value="NZ_OCMF01000002.1"/>
</dbReference>
<feature type="transmembrane region" description="Helical" evidence="1">
    <location>
        <begin position="111"/>
        <end position="132"/>
    </location>
</feature>
<organism evidence="2 3">
    <name type="scientific">Salinimicrobium sediminis</name>
    <dbReference type="NCBI Taxonomy" id="1343891"/>
    <lineage>
        <taxon>Bacteria</taxon>
        <taxon>Pseudomonadati</taxon>
        <taxon>Bacteroidota</taxon>
        <taxon>Flavobacteriia</taxon>
        <taxon>Flavobacteriales</taxon>
        <taxon>Flavobacteriaceae</taxon>
        <taxon>Salinimicrobium</taxon>
    </lineage>
</organism>
<keyword evidence="3" id="KW-1185">Reference proteome</keyword>
<accession>A0A285X5B0</accession>
<dbReference type="Proteomes" id="UP000219193">
    <property type="component" value="Unassembled WGS sequence"/>
</dbReference>
<feature type="transmembrane region" description="Helical" evidence="1">
    <location>
        <begin position="64"/>
        <end position="90"/>
    </location>
</feature>
<reference evidence="3" key="1">
    <citation type="submission" date="2017-09" db="EMBL/GenBank/DDBJ databases">
        <authorList>
            <person name="Varghese N."/>
            <person name="Submissions S."/>
        </authorList>
    </citation>
    <scope>NUCLEOTIDE SEQUENCE [LARGE SCALE GENOMIC DNA]</scope>
    <source>
        <strain evidence="3">CGMCC 1.12641</strain>
    </source>
</reference>
<keyword evidence="1" id="KW-0812">Transmembrane</keyword>
<feature type="transmembrane region" description="Helical" evidence="1">
    <location>
        <begin position="20"/>
        <end position="40"/>
    </location>
</feature>
<gene>
    <name evidence="2" type="ORF">SAMN06296241_2072</name>
</gene>
<dbReference type="InterPro" id="IPR018723">
    <property type="entry name" value="DUF2254_membrane"/>
</dbReference>
<protein>
    <submittedName>
        <fullName evidence="2">Uncharacterized membrane protein</fullName>
    </submittedName>
</protein>
<dbReference type="Pfam" id="PF10011">
    <property type="entry name" value="DUF2254"/>
    <property type="match status" value="1"/>
</dbReference>
<name>A0A285X5B0_9FLAO</name>
<keyword evidence="1" id="KW-1133">Transmembrane helix</keyword>
<feature type="transmembrane region" description="Helical" evidence="1">
    <location>
        <begin position="144"/>
        <end position="164"/>
    </location>
</feature>
<dbReference type="OrthoDB" id="2955631at2"/>
<keyword evidence="1" id="KW-0472">Membrane</keyword>
<evidence type="ECO:0000256" key="1">
    <source>
        <dbReference type="SAM" id="Phobius"/>
    </source>
</evidence>